<dbReference type="UniPathway" id="UPA00035">
    <property type="reaction ID" value="UER00042"/>
</dbReference>
<dbReference type="GO" id="GO:0004640">
    <property type="term" value="F:phosphoribosylanthranilate isomerase activity"/>
    <property type="evidence" value="ECO:0007669"/>
    <property type="project" value="UniProtKB-UniRule"/>
</dbReference>
<dbReference type="InterPro" id="IPR011060">
    <property type="entry name" value="RibuloseP-bd_barrel"/>
</dbReference>
<evidence type="ECO:0000256" key="6">
    <source>
        <dbReference type="ARBA" id="ARBA00022822"/>
    </source>
</evidence>
<dbReference type="CDD" id="cd00405">
    <property type="entry name" value="PRAI"/>
    <property type="match status" value="1"/>
</dbReference>
<comment type="pathway">
    <text evidence="2 9">Amino-acid biosynthesis; L-tryptophan biosynthesis; L-tryptophan from chorismate: step 3/5.</text>
</comment>
<dbReference type="PANTHER" id="PTHR42894:SF1">
    <property type="entry name" value="N-(5'-PHOSPHORIBOSYL)ANTHRANILATE ISOMERASE"/>
    <property type="match status" value="1"/>
</dbReference>
<name>F3L1B0_9GAMM</name>
<proteinExistence type="inferred from homology"/>
<evidence type="ECO:0000256" key="2">
    <source>
        <dbReference type="ARBA" id="ARBA00004664"/>
    </source>
</evidence>
<dbReference type="SUPFAM" id="SSF51366">
    <property type="entry name" value="Ribulose-phoshate binding barrel"/>
    <property type="match status" value="1"/>
</dbReference>
<dbReference type="InterPro" id="IPR013785">
    <property type="entry name" value="Aldolase_TIM"/>
</dbReference>
<dbReference type="eggNOG" id="COG0135">
    <property type="taxonomic scope" value="Bacteria"/>
</dbReference>
<keyword evidence="5 9" id="KW-0028">Amino-acid biosynthesis</keyword>
<evidence type="ECO:0000256" key="1">
    <source>
        <dbReference type="ARBA" id="ARBA00001164"/>
    </source>
</evidence>
<organism evidence="11 12">
    <name type="scientific">Aequoribacter fuscus</name>
    <dbReference type="NCBI Taxonomy" id="2518989"/>
    <lineage>
        <taxon>Bacteria</taxon>
        <taxon>Pseudomonadati</taxon>
        <taxon>Pseudomonadota</taxon>
        <taxon>Gammaproteobacteria</taxon>
        <taxon>Cellvibrionales</taxon>
        <taxon>Halieaceae</taxon>
        <taxon>Aequoribacter</taxon>
    </lineage>
</organism>
<dbReference type="OrthoDB" id="9796196at2"/>
<evidence type="ECO:0000256" key="3">
    <source>
        <dbReference type="ARBA" id="ARBA00012572"/>
    </source>
</evidence>
<dbReference type="PANTHER" id="PTHR42894">
    <property type="entry name" value="N-(5'-PHOSPHORIBOSYL)ANTHRANILATE ISOMERASE"/>
    <property type="match status" value="1"/>
</dbReference>
<dbReference type="Proteomes" id="UP000005615">
    <property type="component" value="Unassembled WGS sequence"/>
</dbReference>
<keyword evidence="8 9" id="KW-0413">Isomerase</keyword>
<dbReference type="Gene3D" id="3.20.20.70">
    <property type="entry name" value="Aldolase class I"/>
    <property type="match status" value="1"/>
</dbReference>
<dbReference type="InterPro" id="IPR044643">
    <property type="entry name" value="TrpF_fam"/>
</dbReference>
<comment type="similarity">
    <text evidence="9">Belongs to the TrpF family.</text>
</comment>
<sequence length="195" mass="21003">MVASEGVDAIGLVFYEPSPRAVSIATAKQIREAISPMVTLVALVVDASAEVVRQIIAEVQPDIIQYHGNETAEFCCAIGHPYWKAVRVRNAQDVITATNEFQAARSLLLDAWVEGVPGGTGHQIDPSAMPQALHRPWILAGGLKPENVTEALSHYRPSAVDVSSGVESNSGVKDPLRVRAFVNAVKSFDKVKPHE</sequence>
<dbReference type="HAMAP" id="MF_00135">
    <property type="entry name" value="PRAI"/>
    <property type="match status" value="1"/>
</dbReference>
<evidence type="ECO:0000313" key="12">
    <source>
        <dbReference type="Proteomes" id="UP000005615"/>
    </source>
</evidence>
<dbReference type="AlphaFoldDB" id="F3L1B0"/>
<comment type="caution">
    <text evidence="11">The sequence shown here is derived from an EMBL/GenBank/DDBJ whole genome shotgun (WGS) entry which is preliminary data.</text>
</comment>
<evidence type="ECO:0000256" key="5">
    <source>
        <dbReference type="ARBA" id="ARBA00022605"/>
    </source>
</evidence>
<comment type="catalytic activity">
    <reaction evidence="1 9">
        <text>N-(5-phospho-beta-D-ribosyl)anthranilate = 1-(2-carboxyphenylamino)-1-deoxy-D-ribulose 5-phosphate</text>
        <dbReference type="Rhea" id="RHEA:21540"/>
        <dbReference type="ChEBI" id="CHEBI:18277"/>
        <dbReference type="ChEBI" id="CHEBI:58613"/>
        <dbReference type="EC" id="5.3.1.24"/>
    </reaction>
</comment>
<evidence type="ECO:0000313" key="11">
    <source>
        <dbReference type="EMBL" id="EGG29898.1"/>
    </source>
</evidence>
<dbReference type="Pfam" id="PF00697">
    <property type="entry name" value="PRAI"/>
    <property type="match status" value="1"/>
</dbReference>
<protein>
    <recommendedName>
        <fullName evidence="4 9">N-(5'-phosphoribosyl)anthranilate isomerase</fullName>
        <shortName evidence="9">PRAI</shortName>
        <ecNumber evidence="3 9">5.3.1.24</ecNumber>
    </recommendedName>
</protein>
<gene>
    <name evidence="9" type="primary">trpF</name>
    <name evidence="11" type="ORF">IMCC3088_1186</name>
</gene>
<evidence type="ECO:0000256" key="7">
    <source>
        <dbReference type="ARBA" id="ARBA00023141"/>
    </source>
</evidence>
<keyword evidence="12" id="KW-1185">Reference proteome</keyword>
<keyword evidence="6 9" id="KW-0822">Tryptophan biosynthesis</keyword>
<dbReference type="InterPro" id="IPR001240">
    <property type="entry name" value="PRAI_dom"/>
</dbReference>
<evidence type="ECO:0000259" key="10">
    <source>
        <dbReference type="Pfam" id="PF00697"/>
    </source>
</evidence>
<evidence type="ECO:0000256" key="8">
    <source>
        <dbReference type="ARBA" id="ARBA00023235"/>
    </source>
</evidence>
<dbReference type="GO" id="GO:0000162">
    <property type="term" value="P:L-tryptophan biosynthetic process"/>
    <property type="evidence" value="ECO:0007669"/>
    <property type="project" value="UniProtKB-UniRule"/>
</dbReference>
<dbReference type="STRING" id="2518989.IMCC3088_1186"/>
<feature type="domain" description="N-(5'phosphoribosyl) anthranilate isomerase (PRAI)" evidence="10">
    <location>
        <begin position="5"/>
        <end position="183"/>
    </location>
</feature>
<accession>F3L1B0</accession>
<dbReference type="EMBL" id="AEIG01000027">
    <property type="protein sequence ID" value="EGG29898.1"/>
    <property type="molecule type" value="Genomic_DNA"/>
</dbReference>
<reference evidence="11 12" key="1">
    <citation type="journal article" date="2011" name="J. Bacteriol.">
        <title>Genome sequence of strain IMCC3088, a proteorhodopsin-containing marine bacterium belonging to the OM60/NOR5 clade.</title>
        <authorList>
            <person name="Jang Y."/>
            <person name="Oh H.M."/>
            <person name="Kang I."/>
            <person name="Lee K."/>
            <person name="Yang S.J."/>
            <person name="Cho J.C."/>
        </authorList>
    </citation>
    <scope>NUCLEOTIDE SEQUENCE [LARGE SCALE GENOMIC DNA]</scope>
    <source>
        <strain evidence="11 12">IMCC3088</strain>
    </source>
</reference>
<keyword evidence="7 9" id="KW-0057">Aromatic amino acid biosynthesis</keyword>
<dbReference type="EC" id="5.3.1.24" evidence="3 9"/>
<dbReference type="NCBIfam" id="NF002298">
    <property type="entry name" value="PRK01222.1-4"/>
    <property type="match status" value="1"/>
</dbReference>
<evidence type="ECO:0000256" key="4">
    <source>
        <dbReference type="ARBA" id="ARBA00022272"/>
    </source>
</evidence>
<evidence type="ECO:0000256" key="9">
    <source>
        <dbReference type="HAMAP-Rule" id="MF_00135"/>
    </source>
</evidence>